<proteinExistence type="predicted"/>
<dbReference type="GO" id="GO:0016020">
    <property type="term" value="C:membrane"/>
    <property type="evidence" value="ECO:0007669"/>
    <property type="project" value="UniProtKB-SubCell"/>
</dbReference>
<evidence type="ECO:0000256" key="6">
    <source>
        <dbReference type="ARBA" id="ARBA00023136"/>
    </source>
</evidence>
<dbReference type="GO" id="GO:1905515">
    <property type="term" value="P:non-motile cilium assembly"/>
    <property type="evidence" value="ECO:0007669"/>
    <property type="project" value="TreeGrafter"/>
</dbReference>
<dbReference type="AlphaFoldDB" id="A0A8C3CFP1"/>
<dbReference type="InterPro" id="IPR029248">
    <property type="entry name" value="TMEM107"/>
</dbReference>
<feature type="transmembrane region" description="Helical" evidence="7">
    <location>
        <begin position="84"/>
        <end position="102"/>
    </location>
</feature>
<protein>
    <recommendedName>
        <fullName evidence="2">Transmembrane protein 107</fullName>
    </recommendedName>
</protein>
<keyword evidence="4" id="KW-0970">Cilium biogenesis/degradation</keyword>
<feature type="signal peptide" evidence="8">
    <location>
        <begin position="1"/>
        <end position="27"/>
    </location>
</feature>
<keyword evidence="10" id="KW-1185">Reference proteome</keyword>
<dbReference type="Proteomes" id="UP000694556">
    <property type="component" value="Unassembled WGS sequence"/>
</dbReference>
<accession>A0A8C3CFP1</accession>
<feature type="transmembrane region" description="Helical" evidence="7">
    <location>
        <begin position="146"/>
        <end position="167"/>
    </location>
</feature>
<reference evidence="9" key="2">
    <citation type="submission" date="2025-09" db="UniProtKB">
        <authorList>
            <consortium name="Ensembl"/>
        </authorList>
    </citation>
    <scope>IDENTIFICATION</scope>
</reference>
<feature type="chain" id="PRO_5034879031" description="Transmembrane protein 107" evidence="8">
    <location>
        <begin position="28"/>
        <end position="173"/>
    </location>
</feature>
<feature type="transmembrane region" description="Helical" evidence="7">
    <location>
        <begin position="51"/>
        <end position="72"/>
    </location>
</feature>
<evidence type="ECO:0000256" key="8">
    <source>
        <dbReference type="SAM" id="SignalP"/>
    </source>
</evidence>
<dbReference type="GO" id="GO:0036038">
    <property type="term" value="C:MKS complex"/>
    <property type="evidence" value="ECO:0007669"/>
    <property type="project" value="TreeGrafter"/>
</dbReference>
<dbReference type="PANTHER" id="PTHR34341">
    <property type="entry name" value="TRANSMEMBRANE PROTEIN 107"/>
    <property type="match status" value="1"/>
</dbReference>
<evidence type="ECO:0000256" key="3">
    <source>
        <dbReference type="ARBA" id="ARBA00022692"/>
    </source>
</evidence>
<dbReference type="Ensembl" id="ENSCMMT00000021138.1">
    <property type="protein sequence ID" value="ENSCMMP00000019255.1"/>
    <property type="gene ID" value="ENSCMMG00000012140.1"/>
</dbReference>
<sequence>MAPLGALVPARFLTLTAHLVALGTAAGARDTHVRASLPLEFSAEEYARVDAELLGALGGAAGLLAIEFGGFFMGVSMFHRGQGLLSLGAHTAAAISLGLALLEGWDLGSFWLLLGLCRWVKQAGGGLRLGIPPPKKKKKKNPFPDFLPFLSSAPPAVTELLLLAAALGRRGKL</sequence>
<dbReference type="GO" id="GO:1904491">
    <property type="term" value="P:protein localization to ciliary transition zone"/>
    <property type="evidence" value="ECO:0007669"/>
    <property type="project" value="TreeGrafter"/>
</dbReference>
<evidence type="ECO:0000256" key="5">
    <source>
        <dbReference type="ARBA" id="ARBA00022989"/>
    </source>
</evidence>
<dbReference type="PANTHER" id="PTHR34341:SF1">
    <property type="entry name" value="TRANSMEMBRANE PROTEIN 107"/>
    <property type="match status" value="1"/>
</dbReference>
<reference evidence="9" key="1">
    <citation type="submission" date="2025-08" db="UniProtKB">
        <authorList>
            <consortium name="Ensembl"/>
        </authorList>
    </citation>
    <scope>IDENTIFICATION</scope>
</reference>
<keyword evidence="6 7" id="KW-0472">Membrane</keyword>
<evidence type="ECO:0000313" key="10">
    <source>
        <dbReference type="Proteomes" id="UP000694556"/>
    </source>
</evidence>
<evidence type="ECO:0000256" key="4">
    <source>
        <dbReference type="ARBA" id="ARBA00022794"/>
    </source>
</evidence>
<comment type="subcellular location">
    <subcellularLocation>
        <location evidence="1">Membrane</location>
        <topology evidence="1">Multi-pass membrane protein</topology>
    </subcellularLocation>
</comment>
<name>A0A8C3CFP1_CAIMO</name>
<evidence type="ECO:0000256" key="2">
    <source>
        <dbReference type="ARBA" id="ARBA00015652"/>
    </source>
</evidence>
<evidence type="ECO:0000313" key="9">
    <source>
        <dbReference type="Ensembl" id="ENSCMMP00000019255.1"/>
    </source>
</evidence>
<organism evidence="9 10">
    <name type="scientific">Cairina moschata</name>
    <name type="common">Muscovy duck</name>
    <dbReference type="NCBI Taxonomy" id="8855"/>
    <lineage>
        <taxon>Eukaryota</taxon>
        <taxon>Metazoa</taxon>
        <taxon>Chordata</taxon>
        <taxon>Craniata</taxon>
        <taxon>Vertebrata</taxon>
        <taxon>Euteleostomi</taxon>
        <taxon>Archelosauria</taxon>
        <taxon>Archosauria</taxon>
        <taxon>Dinosauria</taxon>
        <taxon>Saurischia</taxon>
        <taxon>Theropoda</taxon>
        <taxon>Coelurosauria</taxon>
        <taxon>Aves</taxon>
        <taxon>Neognathae</taxon>
        <taxon>Galloanserae</taxon>
        <taxon>Anseriformes</taxon>
        <taxon>Anatidae</taxon>
        <taxon>Anatinae</taxon>
        <taxon>Cairina</taxon>
    </lineage>
</organism>
<keyword evidence="8" id="KW-0732">Signal</keyword>
<keyword evidence="5 7" id="KW-1133">Transmembrane helix</keyword>
<evidence type="ECO:0000256" key="7">
    <source>
        <dbReference type="SAM" id="Phobius"/>
    </source>
</evidence>
<keyword evidence="3 7" id="KW-0812">Transmembrane</keyword>
<evidence type="ECO:0000256" key="1">
    <source>
        <dbReference type="ARBA" id="ARBA00004141"/>
    </source>
</evidence>
<dbReference type="Pfam" id="PF14995">
    <property type="entry name" value="TMEM107"/>
    <property type="match status" value="1"/>
</dbReference>